<gene>
    <name evidence="2" type="ORF">G3I50_40190</name>
</gene>
<dbReference type="Proteomes" id="UP000469670">
    <property type="component" value="Unassembled WGS sequence"/>
</dbReference>
<sequence length="56" mass="6052">MALRKFMPARDPQRAESEPQHVREYDAATGGYTRNPADRPVPGAGNGTNGRLKGGK</sequence>
<organism evidence="2 3">
    <name type="scientific">Streptomyces parvus</name>
    <dbReference type="NCBI Taxonomy" id="66428"/>
    <lineage>
        <taxon>Bacteria</taxon>
        <taxon>Bacillati</taxon>
        <taxon>Actinomycetota</taxon>
        <taxon>Actinomycetes</taxon>
        <taxon>Kitasatosporales</taxon>
        <taxon>Streptomycetaceae</taxon>
        <taxon>Streptomyces</taxon>
    </lineage>
</organism>
<evidence type="ECO:0000313" key="2">
    <source>
        <dbReference type="EMBL" id="NEC24427.1"/>
    </source>
</evidence>
<comment type="caution">
    <text evidence="2">The sequence shown here is derived from an EMBL/GenBank/DDBJ whole genome shotgun (WGS) entry which is preliminary data.</text>
</comment>
<proteinExistence type="predicted"/>
<name>A0A7K3SA83_9ACTN</name>
<dbReference type="AlphaFoldDB" id="A0A7K3SA83"/>
<dbReference type="EMBL" id="JAAGMP010001805">
    <property type="protein sequence ID" value="NEC24427.1"/>
    <property type="molecule type" value="Genomic_DNA"/>
</dbReference>
<reference evidence="2 3" key="1">
    <citation type="submission" date="2020-01" db="EMBL/GenBank/DDBJ databases">
        <title>Insect and environment-associated Actinomycetes.</title>
        <authorList>
            <person name="Currrie C."/>
            <person name="Chevrette M."/>
            <person name="Carlson C."/>
            <person name="Stubbendieck R."/>
            <person name="Wendt-Pienkowski E."/>
        </authorList>
    </citation>
    <scope>NUCLEOTIDE SEQUENCE [LARGE SCALE GENOMIC DNA]</scope>
    <source>
        <strain evidence="2 3">SID7590</strain>
    </source>
</reference>
<feature type="region of interest" description="Disordered" evidence="1">
    <location>
        <begin position="1"/>
        <end position="56"/>
    </location>
</feature>
<evidence type="ECO:0000256" key="1">
    <source>
        <dbReference type="SAM" id="MobiDB-lite"/>
    </source>
</evidence>
<feature type="compositionally biased region" description="Basic and acidic residues" evidence="1">
    <location>
        <begin position="11"/>
        <end position="26"/>
    </location>
</feature>
<dbReference type="RefSeq" id="WP_164209036.1">
    <property type="nucleotide sequence ID" value="NZ_JAAGMP010001805.1"/>
</dbReference>
<evidence type="ECO:0000313" key="3">
    <source>
        <dbReference type="Proteomes" id="UP000469670"/>
    </source>
</evidence>
<accession>A0A7K3SA83</accession>
<protein>
    <submittedName>
        <fullName evidence="2">Uncharacterized protein</fullName>
    </submittedName>
</protein>